<dbReference type="UniPathway" id="UPA00065"/>
<keyword evidence="5" id="KW-0328">Glycosyltransferase</keyword>
<evidence type="ECO:0000256" key="1">
    <source>
        <dbReference type="ARBA" id="ARBA00022605"/>
    </source>
</evidence>
<dbReference type="SUPFAM" id="SSF54211">
    <property type="entry name" value="Ribosomal protein S5 domain 2-like"/>
    <property type="match status" value="1"/>
</dbReference>
<dbReference type="InterPro" id="IPR004422">
    <property type="entry name" value="RFAP_synthase"/>
</dbReference>
<protein>
    <recommendedName>
        <fullName evidence="5">Beta-ribofuranosylaminobenzene 5'-phosphate synthase</fullName>
        <shortName evidence="5">Beta-RFA-P synthase</shortName>
        <ecNumber evidence="5">2.4.2.54</ecNumber>
    </recommendedName>
</protein>
<dbReference type="GO" id="GO:0008652">
    <property type="term" value="P:amino acid biosynthetic process"/>
    <property type="evidence" value="ECO:0007669"/>
    <property type="project" value="UniProtKB-KW"/>
</dbReference>
<evidence type="ECO:0000256" key="5">
    <source>
        <dbReference type="PIRNR" id="PIRNR004884"/>
    </source>
</evidence>
<keyword evidence="1" id="KW-0028">Amino-acid biosynthesis</keyword>
<dbReference type="GO" id="GO:0005524">
    <property type="term" value="F:ATP binding"/>
    <property type="evidence" value="ECO:0007669"/>
    <property type="project" value="UniProtKB-UniRule"/>
</dbReference>
<dbReference type="Gene3D" id="3.30.70.890">
    <property type="entry name" value="GHMP kinase, C-terminal domain"/>
    <property type="match status" value="1"/>
</dbReference>
<dbReference type="Pfam" id="PF08544">
    <property type="entry name" value="GHMP_kinases_C"/>
    <property type="match status" value="1"/>
</dbReference>
<dbReference type="InterPro" id="IPR013750">
    <property type="entry name" value="GHMP_kinase_C_dom"/>
</dbReference>
<evidence type="ECO:0000259" key="7">
    <source>
        <dbReference type="Pfam" id="PF08544"/>
    </source>
</evidence>
<comment type="function">
    <text evidence="5">Catalyzes the condensation of 4-aminobenzoate (pABA) with 5-phospho-alpha-D-ribose 1-diphosphate (PRPP) to produce beta-ribofuranosylaminobenzene 5'-phosphate (beta-RFA-P).</text>
</comment>
<feature type="domain" description="GHMP kinase N-terminal" evidence="6">
    <location>
        <begin position="60"/>
        <end position="125"/>
    </location>
</feature>
<keyword evidence="2 5" id="KW-0808">Transferase</keyword>
<evidence type="ECO:0000256" key="2">
    <source>
        <dbReference type="ARBA" id="ARBA00022679"/>
    </source>
</evidence>
<organism evidence="8 9">
    <name type="scientific">Candidatus Marsarchaeota G1 archaeon OSP_D</name>
    <dbReference type="NCBI Taxonomy" id="1978155"/>
    <lineage>
        <taxon>Archaea</taxon>
        <taxon>Candidatus Marsarchaeota</taxon>
        <taxon>Candidatus Marsarchaeota group 1</taxon>
    </lineage>
</organism>
<proteinExistence type="inferred from homology"/>
<comment type="pathway">
    <text evidence="5">Cofactor biosynthesis; 5,6,7,8-tetrahydromethanopterin biosynthesis.</text>
</comment>
<dbReference type="Gene3D" id="3.30.230.10">
    <property type="match status" value="1"/>
</dbReference>
<comment type="similarity">
    <text evidence="5">Belongs to the beta-RFA-P synthase family.</text>
</comment>
<evidence type="ECO:0000313" key="8">
    <source>
        <dbReference type="EMBL" id="PSN82912.1"/>
    </source>
</evidence>
<dbReference type="InterPro" id="IPR014721">
    <property type="entry name" value="Ribsml_uS5_D2-typ_fold_subgr"/>
</dbReference>
<dbReference type="Pfam" id="PF00288">
    <property type="entry name" value="GHMP_kinases_N"/>
    <property type="match status" value="1"/>
</dbReference>
<dbReference type="InterPro" id="IPR036554">
    <property type="entry name" value="GHMP_kinase_C_sf"/>
</dbReference>
<evidence type="ECO:0000256" key="3">
    <source>
        <dbReference type="ARBA" id="ARBA00022741"/>
    </source>
</evidence>
<comment type="catalytic activity">
    <reaction evidence="5">
        <text>5-phospho-alpha-D-ribose 1-diphosphate + 4-hydroxybenzoate + H(+) = 4-(beta-D-ribofuranosyl)phenol 5'-phosphate + CO2 + diphosphate</text>
        <dbReference type="Rhea" id="RHEA:48556"/>
        <dbReference type="ChEBI" id="CHEBI:15378"/>
        <dbReference type="ChEBI" id="CHEBI:16526"/>
        <dbReference type="ChEBI" id="CHEBI:17879"/>
        <dbReference type="ChEBI" id="CHEBI:33019"/>
        <dbReference type="ChEBI" id="CHEBI:58017"/>
        <dbReference type="ChEBI" id="CHEBI:82767"/>
        <dbReference type="EC" id="2.4.2.54"/>
    </reaction>
</comment>
<dbReference type="Proteomes" id="UP000240880">
    <property type="component" value="Unassembled WGS sequence"/>
</dbReference>
<feature type="domain" description="GHMP kinase C-terminal" evidence="7">
    <location>
        <begin position="219"/>
        <end position="296"/>
    </location>
</feature>
<sequence>MPKKVTVEAHARLHITLLDMNGSLGRVDGGVGAIISNPVVRVSAEQSDTEKIDEEARVFAERFFSVFGRTKVKIEVVERYEPHVGLGSTTQLALSVAKALSELYSLKVSVHELARIMKRGGTSGIGVAGFEGGGSFIVDGGHKFGKDGKTTFSSSDYSQVEPARAILKASFPPDLRFVVAKPLHAKKIHSELELELFQRFCPIPEWEVEKLCRIVLVKMIPSVIEGDIEGFGEAVNMVQDIAFKKREIESQGEAVKSLMQLGLKLGASGAGMSSFGPSVYFVLSSEKKATRFKEDLLAYTQSVFVAKPWEKGAQIKTQT</sequence>
<gene>
    <name evidence="8" type="ORF">B9Q01_06535</name>
</gene>
<dbReference type="AlphaFoldDB" id="A0A2R6A920"/>
<reference evidence="8 9" key="1">
    <citation type="submission" date="2017-04" db="EMBL/GenBank/DDBJ databases">
        <title>Novel microbial lineages endemic to geothermal iron-oxide mats fill important gaps in the evolutionary history of Archaea.</title>
        <authorList>
            <person name="Jay Z.J."/>
            <person name="Beam J.P."/>
            <person name="Dlakic M."/>
            <person name="Rusch D.B."/>
            <person name="Kozubal M.A."/>
            <person name="Inskeep W.P."/>
        </authorList>
    </citation>
    <scope>NUCLEOTIDE SEQUENCE [LARGE SCALE GENOMIC DNA]</scope>
    <source>
        <strain evidence="8">OSP_D</strain>
    </source>
</reference>
<dbReference type="EMBL" id="NEXC01000045">
    <property type="protein sequence ID" value="PSN82912.1"/>
    <property type="molecule type" value="Genomic_DNA"/>
</dbReference>
<dbReference type="NCBIfam" id="TIGR00144">
    <property type="entry name" value="beta_RFAP_syn"/>
    <property type="match status" value="1"/>
</dbReference>
<dbReference type="GO" id="GO:0043793">
    <property type="term" value="F:beta-ribofuranosylaminobenzene 5'-phosphate synthase activity"/>
    <property type="evidence" value="ECO:0007669"/>
    <property type="project" value="UniProtKB-EC"/>
</dbReference>
<keyword evidence="4" id="KW-0067">ATP-binding</keyword>
<dbReference type="EC" id="2.4.2.54" evidence="5"/>
<keyword evidence="3" id="KW-0547">Nucleotide-binding</keyword>
<comment type="subunit">
    <text evidence="5">Homodimer.</text>
</comment>
<evidence type="ECO:0000313" key="9">
    <source>
        <dbReference type="Proteomes" id="UP000240880"/>
    </source>
</evidence>
<evidence type="ECO:0000256" key="4">
    <source>
        <dbReference type="ARBA" id="ARBA00022840"/>
    </source>
</evidence>
<evidence type="ECO:0000259" key="6">
    <source>
        <dbReference type="Pfam" id="PF00288"/>
    </source>
</evidence>
<name>A0A2R6A920_9ARCH</name>
<dbReference type="PANTHER" id="PTHR20861:SF6">
    <property type="entry name" value="BETA-RIBOFURANOSYLPHENOL 5'-PHOSPHATE SYNTHASE"/>
    <property type="match status" value="1"/>
</dbReference>
<dbReference type="PIRSF" id="PIRSF004884">
    <property type="entry name" value="Sugar_kin_arch"/>
    <property type="match status" value="1"/>
</dbReference>
<comment type="caution">
    <text evidence="8">The sequence shown here is derived from an EMBL/GenBank/DDBJ whole genome shotgun (WGS) entry which is preliminary data.</text>
</comment>
<accession>A0A2R6A920</accession>
<dbReference type="PANTHER" id="PTHR20861">
    <property type="entry name" value="HOMOSERINE/4-DIPHOSPHOCYTIDYL-2-C-METHYL-D-ERYTHRITOL KINASE"/>
    <property type="match status" value="1"/>
</dbReference>
<dbReference type="InterPro" id="IPR020568">
    <property type="entry name" value="Ribosomal_Su5_D2-typ_SF"/>
</dbReference>
<dbReference type="InterPro" id="IPR006204">
    <property type="entry name" value="GHMP_kinase_N_dom"/>
</dbReference>